<dbReference type="EMBL" id="ML996299">
    <property type="protein sequence ID" value="KAF2728019.1"/>
    <property type="molecule type" value="Genomic_DNA"/>
</dbReference>
<protein>
    <recommendedName>
        <fullName evidence="1">DUF7730 domain-containing protein</fullName>
    </recommendedName>
</protein>
<comment type="caution">
    <text evidence="2">The sequence shown here is derived from an EMBL/GenBank/DDBJ whole genome shotgun (WGS) entry which is preliminary data.</text>
</comment>
<evidence type="ECO:0000313" key="3">
    <source>
        <dbReference type="Proteomes" id="UP000799444"/>
    </source>
</evidence>
<dbReference type="PANTHER" id="PTHR38790">
    <property type="entry name" value="2EXR DOMAIN-CONTAINING PROTEIN-RELATED"/>
    <property type="match status" value="1"/>
</dbReference>
<dbReference type="Pfam" id="PF24864">
    <property type="entry name" value="DUF7730"/>
    <property type="match status" value="1"/>
</dbReference>
<dbReference type="Proteomes" id="UP000799444">
    <property type="component" value="Unassembled WGS sequence"/>
</dbReference>
<accession>A0A9P4QK90</accession>
<dbReference type="AlphaFoldDB" id="A0A9P4QK90"/>
<evidence type="ECO:0000259" key="1">
    <source>
        <dbReference type="Pfam" id="PF24864"/>
    </source>
</evidence>
<dbReference type="PANTHER" id="PTHR38790:SF9">
    <property type="entry name" value="F-BOX DOMAIN-CONTAINING PROTEIN"/>
    <property type="match status" value="1"/>
</dbReference>
<reference evidence="2" key="1">
    <citation type="journal article" date="2020" name="Stud. Mycol.">
        <title>101 Dothideomycetes genomes: a test case for predicting lifestyles and emergence of pathogens.</title>
        <authorList>
            <person name="Haridas S."/>
            <person name="Albert R."/>
            <person name="Binder M."/>
            <person name="Bloem J."/>
            <person name="Labutti K."/>
            <person name="Salamov A."/>
            <person name="Andreopoulos B."/>
            <person name="Baker S."/>
            <person name="Barry K."/>
            <person name="Bills G."/>
            <person name="Bluhm B."/>
            <person name="Cannon C."/>
            <person name="Castanera R."/>
            <person name="Culley D."/>
            <person name="Daum C."/>
            <person name="Ezra D."/>
            <person name="Gonzalez J."/>
            <person name="Henrissat B."/>
            <person name="Kuo A."/>
            <person name="Liang C."/>
            <person name="Lipzen A."/>
            <person name="Lutzoni F."/>
            <person name="Magnuson J."/>
            <person name="Mondo S."/>
            <person name="Nolan M."/>
            <person name="Ohm R."/>
            <person name="Pangilinan J."/>
            <person name="Park H.-J."/>
            <person name="Ramirez L."/>
            <person name="Alfaro M."/>
            <person name="Sun H."/>
            <person name="Tritt A."/>
            <person name="Yoshinaga Y."/>
            <person name="Zwiers L.-H."/>
            <person name="Turgeon B."/>
            <person name="Goodwin S."/>
            <person name="Spatafora J."/>
            <person name="Crous P."/>
            <person name="Grigoriev I."/>
        </authorList>
    </citation>
    <scope>NUCLEOTIDE SEQUENCE</scope>
    <source>
        <strain evidence="2">CBS 125425</strain>
    </source>
</reference>
<keyword evidence="3" id="KW-1185">Reference proteome</keyword>
<feature type="non-terminal residue" evidence="2">
    <location>
        <position position="1"/>
    </location>
</feature>
<feature type="domain" description="DUF7730" evidence="1">
    <location>
        <begin position="3"/>
        <end position="135"/>
    </location>
</feature>
<gene>
    <name evidence="2" type="ORF">EJ04DRAFT_399534</name>
</gene>
<dbReference type="OrthoDB" id="4757095at2759"/>
<organism evidence="2 3">
    <name type="scientific">Polyplosphaeria fusca</name>
    <dbReference type="NCBI Taxonomy" id="682080"/>
    <lineage>
        <taxon>Eukaryota</taxon>
        <taxon>Fungi</taxon>
        <taxon>Dikarya</taxon>
        <taxon>Ascomycota</taxon>
        <taxon>Pezizomycotina</taxon>
        <taxon>Dothideomycetes</taxon>
        <taxon>Pleosporomycetidae</taxon>
        <taxon>Pleosporales</taxon>
        <taxon>Tetraplosphaeriaceae</taxon>
        <taxon>Polyplosphaeria</taxon>
    </lineage>
</organism>
<evidence type="ECO:0000313" key="2">
    <source>
        <dbReference type="EMBL" id="KAF2728019.1"/>
    </source>
</evidence>
<feature type="non-terminal residue" evidence="2">
    <location>
        <position position="136"/>
    </location>
</feature>
<proteinExistence type="predicted"/>
<sequence length="136" mass="16251">FALSLLLTCRRVYSEAIEYLYTTYTFSISSIRTPHSAMVYLPMAMLPQRLRQIRELHLTLGYEYDVFTTAFQEKWHKTWSLINQMEGLKHLTLEIHAEERTDEKGEYFYDKRNGFLEHIKEVTGPETFVLTLPHWQ</sequence>
<dbReference type="InterPro" id="IPR056632">
    <property type="entry name" value="DUF7730"/>
</dbReference>
<name>A0A9P4QK90_9PLEO</name>